<evidence type="ECO:0000256" key="3">
    <source>
        <dbReference type="ARBA" id="ARBA00022801"/>
    </source>
</evidence>
<evidence type="ECO:0000256" key="12">
    <source>
        <dbReference type="SAM" id="MobiDB-lite"/>
    </source>
</evidence>
<feature type="compositionally biased region" description="Polar residues" evidence="12">
    <location>
        <begin position="162"/>
        <end position="180"/>
    </location>
</feature>
<keyword evidence="1" id="KW-0819">tRNA processing</keyword>
<gene>
    <name evidence="14" type="primary">ADAT1</name>
    <name evidence="14" type="ORF">SK128_026258</name>
</gene>
<name>A0AAN8WCI2_HALRR</name>
<dbReference type="EMBL" id="JAXCGZ010022975">
    <property type="protein sequence ID" value="KAK7019764.1"/>
    <property type="molecule type" value="Genomic_DNA"/>
</dbReference>
<keyword evidence="15" id="KW-1185">Reference proteome</keyword>
<evidence type="ECO:0000256" key="5">
    <source>
        <dbReference type="ARBA" id="ARBA00037026"/>
    </source>
</evidence>
<evidence type="ECO:0000313" key="15">
    <source>
        <dbReference type="Proteomes" id="UP001381693"/>
    </source>
</evidence>
<dbReference type="GO" id="GO:0008033">
    <property type="term" value="P:tRNA processing"/>
    <property type="evidence" value="ECO:0007669"/>
    <property type="project" value="UniProtKB-KW"/>
</dbReference>
<evidence type="ECO:0000256" key="11">
    <source>
        <dbReference type="ARBA" id="ARBA00047635"/>
    </source>
</evidence>
<evidence type="ECO:0000256" key="9">
    <source>
        <dbReference type="ARBA" id="ARBA00040502"/>
    </source>
</evidence>
<dbReference type="EC" id="3.5.4.34" evidence="8"/>
<sequence length="496" mass="55391">MFSVNEAFENTFPDKVSEVCIKKFQELGKTGKPKDNEWTVLACFVKSQSQKPLEVVALGSGSKCIGISHLPSRGDILHDSHAEVIARRAFVLYLISQIDSTILGKESIFEQKENSNFELIEDVNFHLFISHTPCGDASIFPKQIWTTDTFGEEIKNYELPENNTTYVGNTDPESQNGITSESEDEPLQKKPKITLYAREFHEIGQLDEVWHNPNKNGNKDENYKESSQAHNNSGRKIPTFCDIHRTGAKCVMGELADPKEPGLYYHVTGALRTKPGRGDPSNSLSCSDKIFRWTVLGVQGALLMLFLEKPVYITSIILGHCPFDPEAMERALLGRFKEMLDKIQLPAPYRVVTPSVLQSNIEFPYSRSFVAKGLTSINSVKPSSNSIIWSASSVHKYKHEVAVSGYKLGATKKALGTDKSQVSICRYALMKKIVSLMQKANNALATVAVGKTYAEVKELSETYSNAWGILNLQILCNWTCKPASIKYFKIDNNKSL</sequence>
<evidence type="ECO:0000256" key="8">
    <source>
        <dbReference type="ARBA" id="ARBA00038940"/>
    </source>
</evidence>
<evidence type="ECO:0000256" key="6">
    <source>
        <dbReference type="ARBA" id="ARBA00037784"/>
    </source>
</evidence>
<feature type="region of interest" description="Disordered" evidence="12">
    <location>
        <begin position="162"/>
        <end position="188"/>
    </location>
</feature>
<comment type="function">
    <text evidence="6">Specifically deaminates adenosine-37 to inosine in tRNA-Ala.</text>
</comment>
<dbReference type="GO" id="GO:0043829">
    <property type="term" value="F:tRNA-specific adenosine-37 deaminase activity"/>
    <property type="evidence" value="ECO:0007669"/>
    <property type="project" value="UniProtKB-EC"/>
</dbReference>
<comment type="similarity">
    <text evidence="7">Belongs to the ADAT1 family.</text>
</comment>
<dbReference type="SMART" id="SM00552">
    <property type="entry name" value="ADEAMc"/>
    <property type="match status" value="1"/>
</dbReference>
<evidence type="ECO:0000256" key="4">
    <source>
        <dbReference type="ARBA" id="ARBA00022833"/>
    </source>
</evidence>
<comment type="catalytic activity">
    <reaction evidence="11">
        <text>adenosine(37) in tRNA(Ala) + H2O + H(+) = inosine(37) in tRNA(Ala) + NH4(+)</text>
        <dbReference type="Rhea" id="RHEA:50968"/>
        <dbReference type="Rhea" id="RHEA-COMP:12855"/>
        <dbReference type="Rhea" id="RHEA-COMP:12856"/>
        <dbReference type="ChEBI" id="CHEBI:15377"/>
        <dbReference type="ChEBI" id="CHEBI:15378"/>
        <dbReference type="ChEBI" id="CHEBI:28938"/>
        <dbReference type="ChEBI" id="CHEBI:74411"/>
        <dbReference type="ChEBI" id="CHEBI:82852"/>
        <dbReference type="EC" id="3.5.4.34"/>
    </reaction>
</comment>
<comment type="cofactor">
    <cofactor evidence="5">
        <name>1D-myo-inositol hexakisphosphate</name>
        <dbReference type="ChEBI" id="CHEBI:58130"/>
    </cofactor>
</comment>
<evidence type="ECO:0000256" key="1">
    <source>
        <dbReference type="ARBA" id="ARBA00022694"/>
    </source>
</evidence>
<feature type="region of interest" description="Disordered" evidence="12">
    <location>
        <begin position="209"/>
        <end position="232"/>
    </location>
</feature>
<evidence type="ECO:0000256" key="7">
    <source>
        <dbReference type="ARBA" id="ARBA00038326"/>
    </source>
</evidence>
<keyword evidence="2" id="KW-0479">Metal-binding</keyword>
<evidence type="ECO:0000256" key="10">
    <source>
        <dbReference type="ARBA" id="ARBA00041760"/>
    </source>
</evidence>
<evidence type="ECO:0000259" key="13">
    <source>
        <dbReference type="PROSITE" id="PS50141"/>
    </source>
</evidence>
<feature type="domain" description="A to I editase" evidence="13">
    <location>
        <begin position="57"/>
        <end position="488"/>
    </location>
</feature>
<protein>
    <recommendedName>
        <fullName evidence="9">tRNA-specific adenosine deaminase 1</fullName>
        <ecNumber evidence="8">3.5.4.34</ecNumber>
    </recommendedName>
    <alternativeName>
        <fullName evidence="10">tRNA-specific adenosine-37 deaminase</fullName>
    </alternativeName>
</protein>
<keyword evidence="4" id="KW-0862">Zinc</keyword>
<dbReference type="AlphaFoldDB" id="A0AAN8WCI2"/>
<dbReference type="Pfam" id="PF02137">
    <property type="entry name" value="A_deamin"/>
    <property type="match status" value="1"/>
</dbReference>
<proteinExistence type="inferred from homology"/>
<evidence type="ECO:0000256" key="2">
    <source>
        <dbReference type="ARBA" id="ARBA00022723"/>
    </source>
</evidence>
<comment type="caution">
    <text evidence="14">The sequence shown here is derived from an EMBL/GenBank/DDBJ whole genome shotgun (WGS) entry which is preliminary data.</text>
</comment>
<reference evidence="14 15" key="1">
    <citation type="submission" date="2023-11" db="EMBL/GenBank/DDBJ databases">
        <title>Halocaridina rubra genome assembly.</title>
        <authorList>
            <person name="Smith C."/>
        </authorList>
    </citation>
    <scope>NUCLEOTIDE SEQUENCE [LARGE SCALE GENOMIC DNA]</scope>
    <source>
        <strain evidence="14">EP-1</strain>
        <tissue evidence="14">Whole</tissue>
    </source>
</reference>
<dbReference type="GO" id="GO:0003723">
    <property type="term" value="F:RNA binding"/>
    <property type="evidence" value="ECO:0007669"/>
    <property type="project" value="InterPro"/>
</dbReference>
<evidence type="ECO:0000313" key="14">
    <source>
        <dbReference type="EMBL" id="KAK7019764.1"/>
    </source>
</evidence>
<organism evidence="14 15">
    <name type="scientific">Halocaridina rubra</name>
    <name type="common">Hawaiian red shrimp</name>
    <dbReference type="NCBI Taxonomy" id="373956"/>
    <lineage>
        <taxon>Eukaryota</taxon>
        <taxon>Metazoa</taxon>
        <taxon>Ecdysozoa</taxon>
        <taxon>Arthropoda</taxon>
        <taxon>Crustacea</taxon>
        <taxon>Multicrustacea</taxon>
        <taxon>Malacostraca</taxon>
        <taxon>Eumalacostraca</taxon>
        <taxon>Eucarida</taxon>
        <taxon>Decapoda</taxon>
        <taxon>Pleocyemata</taxon>
        <taxon>Caridea</taxon>
        <taxon>Atyoidea</taxon>
        <taxon>Atyidae</taxon>
        <taxon>Halocaridina</taxon>
    </lineage>
</organism>
<dbReference type="GO" id="GO:0046872">
    <property type="term" value="F:metal ion binding"/>
    <property type="evidence" value="ECO:0007669"/>
    <property type="project" value="UniProtKB-KW"/>
</dbReference>
<dbReference type="Proteomes" id="UP001381693">
    <property type="component" value="Unassembled WGS sequence"/>
</dbReference>
<dbReference type="PANTHER" id="PTHR46516:SF1">
    <property type="entry name" value="TRNA-SPECIFIC ADENOSINE DEAMINASE 1"/>
    <property type="match status" value="1"/>
</dbReference>
<keyword evidence="3 14" id="KW-0378">Hydrolase</keyword>
<dbReference type="InterPro" id="IPR002466">
    <property type="entry name" value="A_deamin"/>
</dbReference>
<dbReference type="PROSITE" id="PS50141">
    <property type="entry name" value="A_DEAMIN_EDITASE"/>
    <property type="match status" value="1"/>
</dbReference>
<dbReference type="PANTHER" id="PTHR46516">
    <property type="entry name" value="TRNA-SPECIFIC ADENOSINE DEAMINASE 1"/>
    <property type="match status" value="1"/>
</dbReference>
<accession>A0AAN8WCI2</accession>